<dbReference type="InterPro" id="IPR002136">
    <property type="entry name" value="Ribosomal_uL4"/>
</dbReference>
<dbReference type="Pfam" id="PF00573">
    <property type="entry name" value="Ribosomal_L4"/>
    <property type="match status" value="1"/>
</dbReference>
<dbReference type="GO" id="GO:0003735">
    <property type="term" value="F:structural constituent of ribosome"/>
    <property type="evidence" value="ECO:0007669"/>
    <property type="project" value="InterPro"/>
</dbReference>
<dbReference type="SUPFAM" id="SSF52166">
    <property type="entry name" value="Ribosomal protein L4"/>
    <property type="match status" value="1"/>
</dbReference>
<gene>
    <name evidence="5" type="ORF">S06H3_04277</name>
</gene>
<dbReference type="GO" id="GO:1990904">
    <property type="term" value="C:ribonucleoprotein complex"/>
    <property type="evidence" value="ECO:0007669"/>
    <property type="project" value="UniProtKB-KW"/>
</dbReference>
<dbReference type="EMBL" id="BARV01001484">
    <property type="protein sequence ID" value="GAH96747.1"/>
    <property type="molecule type" value="Genomic_DNA"/>
</dbReference>
<organism evidence="5">
    <name type="scientific">marine sediment metagenome</name>
    <dbReference type="NCBI Taxonomy" id="412755"/>
    <lineage>
        <taxon>unclassified sequences</taxon>
        <taxon>metagenomes</taxon>
        <taxon>ecological metagenomes</taxon>
    </lineage>
</organism>
<proteinExistence type="inferred from homology"/>
<accession>X1JRP4</accession>
<evidence type="ECO:0000256" key="2">
    <source>
        <dbReference type="ARBA" id="ARBA00022980"/>
    </source>
</evidence>
<dbReference type="Gene3D" id="3.40.1370.10">
    <property type="match status" value="1"/>
</dbReference>
<comment type="caution">
    <text evidence="5">The sequence shown here is derived from an EMBL/GenBank/DDBJ whole genome shotgun (WGS) entry which is preliminary data.</text>
</comment>
<evidence type="ECO:0000256" key="1">
    <source>
        <dbReference type="ARBA" id="ARBA00010528"/>
    </source>
</evidence>
<dbReference type="NCBIfam" id="TIGR03953">
    <property type="entry name" value="rplD_bact"/>
    <property type="match status" value="1"/>
</dbReference>
<name>X1JRP4_9ZZZZ</name>
<keyword evidence="2" id="KW-0689">Ribosomal protein</keyword>
<dbReference type="HAMAP" id="MF_01328_B">
    <property type="entry name" value="Ribosomal_uL4_B"/>
    <property type="match status" value="1"/>
</dbReference>
<comment type="similarity">
    <text evidence="1">Belongs to the universal ribosomal protein uL4 family.</text>
</comment>
<keyword evidence="3" id="KW-0687">Ribonucleoprotein</keyword>
<dbReference type="PANTHER" id="PTHR10746:SF6">
    <property type="entry name" value="LARGE RIBOSOMAL SUBUNIT PROTEIN UL4M"/>
    <property type="match status" value="1"/>
</dbReference>
<evidence type="ECO:0008006" key="6">
    <source>
        <dbReference type="Google" id="ProtNLM"/>
    </source>
</evidence>
<sequence>MVSLNVVDSSGKEMEKINISNEIARQKVNSEILYQEVRRYLASIRSGTHKVKGRSEVRGGGRKPWRQKGTGNARAGSIRSPIWRGGGVVFGPKPRDHSFKLNKKVIKQSKLIALSEKIKNKKIMVIDKLSFKNPETKKAAEILKKLNLDKGKVLMVFDSLNISEAKSFKNIGNVTVESAKGLNAYIILSADYVVFTRSSLNDFIKRLGNGRS</sequence>
<dbReference type="InterPro" id="IPR013005">
    <property type="entry name" value="Ribosomal_uL4-like"/>
</dbReference>
<dbReference type="InterPro" id="IPR023574">
    <property type="entry name" value="Ribosomal_uL4_dom_sf"/>
</dbReference>
<feature type="region of interest" description="Disordered" evidence="4">
    <location>
        <begin position="51"/>
        <end position="77"/>
    </location>
</feature>
<dbReference type="GO" id="GO:0005840">
    <property type="term" value="C:ribosome"/>
    <property type="evidence" value="ECO:0007669"/>
    <property type="project" value="UniProtKB-KW"/>
</dbReference>
<dbReference type="GO" id="GO:0006412">
    <property type="term" value="P:translation"/>
    <property type="evidence" value="ECO:0007669"/>
    <property type="project" value="InterPro"/>
</dbReference>
<evidence type="ECO:0000256" key="3">
    <source>
        <dbReference type="ARBA" id="ARBA00023274"/>
    </source>
</evidence>
<dbReference type="AlphaFoldDB" id="X1JRP4"/>
<reference evidence="5" key="1">
    <citation type="journal article" date="2014" name="Front. Microbiol.">
        <title>High frequency of phylogenetically diverse reductive dehalogenase-homologous genes in deep subseafloor sedimentary metagenomes.</title>
        <authorList>
            <person name="Kawai M."/>
            <person name="Futagami T."/>
            <person name="Toyoda A."/>
            <person name="Takaki Y."/>
            <person name="Nishi S."/>
            <person name="Hori S."/>
            <person name="Arai W."/>
            <person name="Tsubouchi T."/>
            <person name="Morono Y."/>
            <person name="Uchiyama I."/>
            <person name="Ito T."/>
            <person name="Fujiyama A."/>
            <person name="Inagaki F."/>
            <person name="Takami H."/>
        </authorList>
    </citation>
    <scope>NUCLEOTIDE SEQUENCE</scope>
    <source>
        <strain evidence="5">Expedition CK06-06</strain>
    </source>
</reference>
<evidence type="ECO:0000256" key="4">
    <source>
        <dbReference type="SAM" id="MobiDB-lite"/>
    </source>
</evidence>
<protein>
    <recommendedName>
        <fullName evidence="6">50S ribosomal protein L4</fullName>
    </recommendedName>
</protein>
<dbReference type="PANTHER" id="PTHR10746">
    <property type="entry name" value="50S RIBOSOMAL PROTEIN L4"/>
    <property type="match status" value="1"/>
</dbReference>
<evidence type="ECO:0000313" key="5">
    <source>
        <dbReference type="EMBL" id="GAH96747.1"/>
    </source>
</evidence>